<reference evidence="2 3" key="1">
    <citation type="journal article" date="2019" name="Int. J. Syst. Evol. Microbiol.">
        <title>The Global Catalogue of Microorganisms (GCM) 10K type strain sequencing project: providing services to taxonomists for standard genome sequencing and annotation.</title>
        <authorList>
            <consortium name="The Broad Institute Genomics Platform"/>
            <consortium name="The Broad Institute Genome Sequencing Center for Infectious Disease"/>
            <person name="Wu L."/>
            <person name="Ma J."/>
        </authorList>
    </citation>
    <scope>NUCLEOTIDE SEQUENCE [LARGE SCALE GENOMIC DNA]</scope>
    <source>
        <strain evidence="2 3">JCM 15933</strain>
    </source>
</reference>
<gene>
    <name evidence="2" type="ORF">GCM10009827_026770</name>
</gene>
<protein>
    <submittedName>
        <fullName evidence="2">Uncharacterized protein</fullName>
    </submittedName>
</protein>
<keyword evidence="3" id="KW-1185">Reference proteome</keyword>
<dbReference type="EMBL" id="BAAAQD010000004">
    <property type="protein sequence ID" value="GAA1511216.1"/>
    <property type="molecule type" value="Genomic_DNA"/>
</dbReference>
<evidence type="ECO:0000313" key="3">
    <source>
        <dbReference type="Proteomes" id="UP001501470"/>
    </source>
</evidence>
<sequence>MPRPGYVMNGREGAWSVVACLPACRNGAGAWRATGSAGPLSSPQVTGRSVASERQTTGEPEQTGFGVVEVRQVFEVCAADVADREQRRAVTSTKVHDRSEELADGFRCTAGVPPGGPDGYAGGPVARRAASRAAGAGGSGGVP</sequence>
<organism evidence="2 3">
    <name type="scientific">Dactylosporangium maewongense</name>
    <dbReference type="NCBI Taxonomy" id="634393"/>
    <lineage>
        <taxon>Bacteria</taxon>
        <taxon>Bacillati</taxon>
        <taxon>Actinomycetota</taxon>
        <taxon>Actinomycetes</taxon>
        <taxon>Micromonosporales</taxon>
        <taxon>Micromonosporaceae</taxon>
        <taxon>Dactylosporangium</taxon>
    </lineage>
</organism>
<feature type="region of interest" description="Disordered" evidence="1">
    <location>
        <begin position="106"/>
        <end position="143"/>
    </location>
</feature>
<feature type="compositionally biased region" description="Low complexity" evidence="1">
    <location>
        <begin position="123"/>
        <end position="134"/>
    </location>
</feature>
<feature type="region of interest" description="Disordered" evidence="1">
    <location>
        <begin position="33"/>
        <end position="64"/>
    </location>
</feature>
<accession>A0ABN2A526</accession>
<proteinExistence type="predicted"/>
<name>A0ABN2A526_9ACTN</name>
<evidence type="ECO:0000256" key="1">
    <source>
        <dbReference type="SAM" id="MobiDB-lite"/>
    </source>
</evidence>
<dbReference type="Proteomes" id="UP001501470">
    <property type="component" value="Unassembled WGS sequence"/>
</dbReference>
<feature type="compositionally biased region" description="Polar residues" evidence="1">
    <location>
        <begin position="39"/>
        <end position="60"/>
    </location>
</feature>
<evidence type="ECO:0000313" key="2">
    <source>
        <dbReference type="EMBL" id="GAA1511216.1"/>
    </source>
</evidence>
<comment type="caution">
    <text evidence="2">The sequence shown here is derived from an EMBL/GenBank/DDBJ whole genome shotgun (WGS) entry which is preliminary data.</text>
</comment>